<dbReference type="InterPro" id="IPR050493">
    <property type="entry name" value="FAD-dep_Monooxygenase_BioMet"/>
</dbReference>
<keyword evidence="2" id="KW-0285">Flavoprotein</keyword>
<sequence>MTLKLLSCTAGHASALGQISSKIIHISTLMDSPASSEKSLHQTMLPIDFIVIGGGTSGLCSAISLSRIGHRVTLLEQSDDFEETTGAGGVNIAPNMARLFSRWGLTDRLHEFSVSSHLLHIHRYETGSLIGKHLWQEEVLKELGGEFVSLHYGDLRRVLKDLASEAGAVIRSSARVTSISIGEQGQRPFVTLSSGETLEADVLVGADGISGISRQSVVGQVERPTFTGLATYNAVISEDQIRQHPELVTLFQEEGSFFTWFGHNKSVLTYPLKTRKRGKCIALTMYLPLDDTPPTGWSQSISPEDVVRQLGECDPRILQLISLATSVSYVPIVQMPELASWIDQNNRLVLVGDAAHPVFPGATQATAMGVGDAAALGQVFRHLHHIDQIKSLLKGFEELRQERVGFVAAQEWDYFSITTMPDGEMQTMRDERLRKRHALGLNAFDAEDPDSGDVLNQWEIARKIFGYDAEDEANEWWTKWGSLQERAIFKNITAGWEVEVKHEEESALE</sequence>
<keyword evidence="4" id="KW-0560">Oxidoreductase</keyword>
<evidence type="ECO:0000256" key="3">
    <source>
        <dbReference type="ARBA" id="ARBA00022827"/>
    </source>
</evidence>
<dbReference type="PRINTS" id="PR00420">
    <property type="entry name" value="RNGMNOXGNASE"/>
</dbReference>
<protein>
    <recommendedName>
        <fullName evidence="6">FAD-binding domain-containing protein</fullName>
    </recommendedName>
</protein>
<keyword evidence="3" id="KW-0274">FAD</keyword>
<comment type="similarity">
    <text evidence="1">Belongs to the paxM FAD-dependent monooxygenase family.</text>
</comment>
<dbReference type="PANTHER" id="PTHR13789:SF147">
    <property type="entry name" value="PUTATIVE (AFU_ORTHOLOGUE AFUA_2G01950)-RELATED"/>
    <property type="match status" value="1"/>
</dbReference>
<keyword evidence="5" id="KW-0503">Monooxygenase</keyword>
<gene>
    <name evidence="7" type="ORF">GFSPODELE1_LOCUS6611</name>
</gene>
<dbReference type="SUPFAM" id="SSF54373">
    <property type="entry name" value="FAD-linked reductases, C-terminal domain"/>
    <property type="match status" value="1"/>
</dbReference>
<dbReference type="SUPFAM" id="SSF51905">
    <property type="entry name" value="FAD/NAD(P)-binding domain"/>
    <property type="match status" value="1"/>
</dbReference>
<dbReference type="InterPro" id="IPR036188">
    <property type="entry name" value="FAD/NAD-bd_sf"/>
</dbReference>
<evidence type="ECO:0000256" key="1">
    <source>
        <dbReference type="ARBA" id="ARBA00007992"/>
    </source>
</evidence>
<accession>A0ABP1DLN0</accession>
<dbReference type="Pfam" id="PF01494">
    <property type="entry name" value="FAD_binding_3"/>
    <property type="match status" value="1"/>
</dbReference>
<dbReference type="InterPro" id="IPR002938">
    <property type="entry name" value="FAD-bd"/>
</dbReference>
<name>A0ABP1DLN0_9APHY</name>
<feature type="domain" description="FAD-binding" evidence="6">
    <location>
        <begin position="49"/>
        <end position="402"/>
    </location>
</feature>
<reference evidence="8" key="1">
    <citation type="submission" date="2024-04" db="EMBL/GenBank/DDBJ databases">
        <authorList>
            <person name="Shaw F."/>
            <person name="Minotto A."/>
        </authorList>
    </citation>
    <scope>NUCLEOTIDE SEQUENCE [LARGE SCALE GENOMIC DNA]</scope>
</reference>
<proteinExistence type="inferred from homology"/>
<evidence type="ECO:0000256" key="4">
    <source>
        <dbReference type="ARBA" id="ARBA00023002"/>
    </source>
</evidence>
<dbReference type="Gene3D" id="3.50.50.60">
    <property type="entry name" value="FAD/NAD(P)-binding domain"/>
    <property type="match status" value="1"/>
</dbReference>
<organism evidence="7 8">
    <name type="scientific">Somion occarium</name>
    <dbReference type="NCBI Taxonomy" id="3059160"/>
    <lineage>
        <taxon>Eukaryota</taxon>
        <taxon>Fungi</taxon>
        <taxon>Dikarya</taxon>
        <taxon>Basidiomycota</taxon>
        <taxon>Agaricomycotina</taxon>
        <taxon>Agaricomycetes</taxon>
        <taxon>Polyporales</taxon>
        <taxon>Cerrenaceae</taxon>
        <taxon>Somion</taxon>
    </lineage>
</organism>
<dbReference type="Proteomes" id="UP001497453">
    <property type="component" value="Chromosome 4"/>
</dbReference>
<evidence type="ECO:0000313" key="7">
    <source>
        <dbReference type="EMBL" id="CAL1707948.1"/>
    </source>
</evidence>
<dbReference type="PANTHER" id="PTHR13789">
    <property type="entry name" value="MONOOXYGENASE"/>
    <property type="match status" value="1"/>
</dbReference>
<keyword evidence="8" id="KW-1185">Reference proteome</keyword>
<evidence type="ECO:0000256" key="2">
    <source>
        <dbReference type="ARBA" id="ARBA00022630"/>
    </source>
</evidence>
<dbReference type="EMBL" id="OZ037947">
    <property type="protein sequence ID" value="CAL1707948.1"/>
    <property type="molecule type" value="Genomic_DNA"/>
</dbReference>
<evidence type="ECO:0000313" key="8">
    <source>
        <dbReference type="Proteomes" id="UP001497453"/>
    </source>
</evidence>
<evidence type="ECO:0000259" key="6">
    <source>
        <dbReference type="Pfam" id="PF01494"/>
    </source>
</evidence>
<evidence type="ECO:0000256" key="5">
    <source>
        <dbReference type="ARBA" id="ARBA00023033"/>
    </source>
</evidence>